<keyword evidence="3" id="KW-0808">Transferase</keyword>
<dbReference type="EMBL" id="QRCM01000001">
    <property type="protein sequence ID" value="TXG89647.1"/>
    <property type="molecule type" value="Genomic_DNA"/>
</dbReference>
<comment type="caution">
    <text evidence="3">The sequence shown here is derived from an EMBL/GenBank/DDBJ whole genome shotgun (WGS) entry which is preliminary data.</text>
</comment>
<evidence type="ECO:0000256" key="1">
    <source>
        <dbReference type="ARBA" id="ARBA00008542"/>
    </source>
</evidence>
<dbReference type="PANTHER" id="PTHR42733">
    <property type="entry name" value="DJ-1 PROTEIN"/>
    <property type="match status" value="1"/>
</dbReference>
<dbReference type="SUPFAM" id="SSF52317">
    <property type="entry name" value="Class I glutamine amidotransferase-like"/>
    <property type="match status" value="1"/>
</dbReference>
<organism evidence="3 4">
    <name type="scientific">Rhodococcus rhodnii</name>
    <dbReference type="NCBI Taxonomy" id="38312"/>
    <lineage>
        <taxon>Bacteria</taxon>
        <taxon>Bacillati</taxon>
        <taxon>Actinomycetota</taxon>
        <taxon>Actinomycetes</taxon>
        <taxon>Mycobacteriales</taxon>
        <taxon>Nocardiaceae</taxon>
        <taxon>Rhodococcus</taxon>
    </lineage>
</organism>
<dbReference type="AlphaFoldDB" id="A0A6P2CA66"/>
<dbReference type="CDD" id="cd03134">
    <property type="entry name" value="GATase1_PfpI_like"/>
    <property type="match status" value="1"/>
</dbReference>
<dbReference type="Pfam" id="PF01965">
    <property type="entry name" value="DJ-1_PfpI"/>
    <property type="match status" value="1"/>
</dbReference>
<dbReference type="PROSITE" id="PS51276">
    <property type="entry name" value="PEPTIDASE_C56_PFPI"/>
    <property type="match status" value="1"/>
</dbReference>
<sequence length="184" mass="19243">MTDLNGKKVLVIVTNYGVEQDELVVPVDKLRESGATVTVAAVSSDPITTLDGDKDPGREVAPDTTLDQVQAADYDLLIVPGGTVNADTLRLNDDALSITKSFSGSGRPIAAICHGPWVAVEAGIVDGKQLTSYASLRTDLTNAGAQWTDASVVTDDGSGYTLITSRNPHDLDDFVGAIEKALTA</sequence>
<keyword evidence="3" id="KW-0315">Glutamine amidotransferase</keyword>
<dbReference type="InterPro" id="IPR002818">
    <property type="entry name" value="DJ-1/PfpI"/>
</dbReference>
<evidence type="ECO:0000313" key="3">
    <source>
        <dbReference type="EMBL" id="TXG89647.1"/>
    </source>
</evidence>
<dbReference type="RefSeq" id="WP_010839021.1">
    <property type="nucleotide sequence ID" value="NZ_QRCM01000001.1"/>
</dbReference>
<dbReference type="InterPro" id="IPR006286">
    <property type="entry name" value="C56_PfpI-like"/>
</dbReference>
<name>A0A6P2CA66_9NOCA</name>
<reference evidence="3 4" key="1">
    <citation type="submission" date="2018-07" db="EMBL/GenBank/DDBJ databases">
        <title>Genome sequence of Rhodococcus rhodnii ATCC 35071 from Rhodnius prolixus.</title>
        <authorList>
            <person name="Patel V."/>
            <person name="Vogel K.J."/>
        </authorList>
    </citation>
    <scope>NUCLEOTIDE SEQUENCE [LARGE SCALE GENOMIC DNA]</scope>
    <source>
        <strain evidence="3 4">ATCC 35071</strain>
    </source>
</reference>
<feature type="domain" description="DJ-1/PfpI" evidence="2">
    <location>
        <begin position="7"/>
        <end position="178"/>
    </location>
</feature>
<dbReference type="GO" id="GO:0016740">
    <property type="term" value="F:transferase activity"/>
    <property type="evidence" value="ECO:0007669"/>
    <property type="project" value="UniProtKB-KW"/>
</dbReference>
<protein>
    <submittedName>
        <fullName evidence="3">Type 1 glutamine amidotransferase</fullName>
    </submittedName>
</protein>
<dbReference type="Proteomes" id="UP000471120">
    <property type="component" value="Unassembled WGS sequence"/>
</dbReference>
<dbReference type="Gene3D" id="3.40.50.880">
    <property type="match status" value="1"/>
</dbReference>
<proteinExistence type="inferred from homology"/>
<gene>
    <name evidence="3" type="ORF">DW322_04690</name>
</gene>
<dbReference type="NCBIfam" id="TIGR01382">
    <property type="entry name" value="PfpI"/>
    <property type="match status" value="1"/>
</dbReference>
<comment type="similarity">
    <text evidence="1">Belongs to the peptidase C56 family.</text>
</comment>
<evidence type="ECO:0000259" key="2">
    <source>
        <dbReference type="Pfam" id="PF01965"/>
    </source>
</evidence>
<dbReference type="PANTHER" id="PTHR42733:SF12">
    <property type="entry name" value="PROTEINASE"/>
    <property type="match status" value="1"/>
</dbReference>
<accession>A0A6P2CA66</accession>
<evidence type="ECO:0000313" key="4">
    <source>
        <dbReference type="Proteomes" id="UP000471120"/>
    </source>
</evidence>
<dbReference type="InterPro" id="IPR029062">
    <property type="entry name" value="Class_I_gatase-like"/>
</dbReference>